<comment type="similarity">
    <text evidence="2 7">Belongs to the DedA family.</text>
</comment>
<accession>A0ABQ6JH66</accession>
<evidence type="ECO:0000256" key="1">
    <source>
        <dbReference type="ARBA" id="ARBA00004651"/>
    </source>
</evidence>
<evidence type="ECO:0000259" key="8">
    <source>
        <dbReference type="Pfam" id="PF09335"/>
    </source>
</evidence>
<feature type="domain" description="VTT" evidence="8">
    <location>
        <begin position="36"/>
        <end position="160"/>
    </location>
</feature>
<keyword evidence="5 7" id="KW-1133">Transmembrane helix</keyword>
<evidence type="ECO:0000313" key="10">
    <source>
        <dbReference type="Proteomes" id="UP001157017"/>
    </source>
</evidence>
<dbReference type="InterPro" id="IPR032818">
    <property type="entry name" value="DedA-like"/>
</dbReference>
<evidence type="ECO:0000256" key="2">
    <source>
        <dbReference type="ARBA" id="ARBA00010792"/>
    </source>
</evidence>
<feature type="transmembrane region" description="Helical" evidence="7">
    <location>
        <begin position="140"/>
        <end position="161"/>
    </location>
</feature>
<sequence>MTQVLEPLLQAPTWTVLLVVGLIVFAEDALFVGFVLPGETAAILGGVAARLGHVPLPAVLVTVVAAAIVGDSVGYEVGKRYGPRLLAHRRLEARRERLDAAQALLARRGGAAVFLGRWTAFFRAVMPALAGAVGLRYRRFLAFNAAGGLAWGVVVVVAGYLAGASYQRVEHLVGRGGGIAFVAIVLVAVVVWRVRERTRHTTPS</sequence>
<dbReference type="PANTHER" id="PTHR30353">
    <property type="entry name" value="INNER MEMBRANE PROTEIN DEDA-RELATED"/>
    <property type="match status" value="1"/>
</dbReference>
<keyword evidence="4 7" id="KW-0812">Transmembrane</keyword>
<keyword evidence="6 7" id="KW-0472">Membrane</keyword>
<dbReference type="EMBL" id="BSUZ01000001">
    <property type="protein sequence ID" value="GMA86570.1"/>
    <property type="molecule type" value="Genomic_DNA"/>
</dbReference>
<dbReference type="InterPro" id="IPR032816">
    <property type="entry name" value="VTT_dom"/>
</dbReference>
<feature type="transmembrane region" description="Helical" evidence="7">
    <location>
        <begin position="173"/>
        <end position="194"/>
    </location>
</feature>
<comment type="caution">
    <text evidence="9">The sequence shown here is derived from an EMBL/GenBank/DDBJ whole genome shotgun (WGS) entry which is preliminary data.</text>
</comment>
<organism evidence="9 10">
    <name type="scientific">Angustibacter aerolatus</name>
    <dbReference type="NCBI Taxonomy" id="1162965"/>
    <lineage>
        <taxon>Bacteria</taxon>
        <taxon>Bacillati</taxon>
        <taxon>Actinomycetota</taxon>
        <taxon>Actinomycetes</taxon>
        <taxon>Kineosporiales</taxon>
        <taxon>Kineosporiaceae</taxon>
    </lineage>
</organism>
<protein>
    <recommendedName>
        <fullName evidence="8">VTT domain-containing protein</fullName>
    </recommendedName>
</protein>
<reference evidence="10" key="1">
    <citation type="journal article" date="2019" name="Int. J. Syst. Evol. Microbiol.">
        <title>The Global Catalogue of Microorganisms (GCM) 10K type strain sequencing project: providing services to taxonomists for standard genome sequencing and annotation.</title>
        <authorList>
            <consortium name="The Broad Institute Genomics Platform"/>
            <consortium name="The Broad Institute Genome Sequencing Center for Infectious Disease"/>
            <person name="Wu L."/>
            <person name="Ma J."/>
        </authorList>
    </citation>
    <scope>NUCLEOTIDE SEQUENCE [LARGE SCALE GENOMIC DNA]</scope>
    <source>
        <strain evidence="10">NBRC 108730</strain>
    </source>
</reference>
<dbReference type="PANTHER" id="PTHR30353:SF15">
    <property type="entry name" value="INNER MEMBRANE PROTEIN YABI"/>
    <property type="match status" value="1"/>
</dbReference>
<gene>
    <name evidence="9" type="ORF">GCM10025868_18200</name>
</gene>
<feature type="transmembrane region" description="Helical" evidence="7">
    <location>
        <begin position="56"/>
        <end position="75"/>
    </location>
</feature>
<name>A0ABQ6JH66_9ACTN</name>
<evidence type="ECO:0000256" key="4">
    <source>
        <dbReference type="ARBA" id="ARBA00022692"/>
    </source>
</evidence>
<feature type="transmembrane region" description="Helical" evidence="7">
    <location>
        <begin position="12"/>
        <end position="36"/>
    </location>
</feature>
<evidence type="ECO:0000313" key="9">
    <source>
        <dbReference type="EMBL" id="GMA86570.1"/>
    </source>
</evidence>
<evidence type="ECO:0000256" key="7">
    <source>
        <dbReference type="RuleBase" id="RU367016"/>
    </source>
</evidence>
<comment type="subcellular location">
    <subcellularLocation>
        <location evidence="1 7">Cell membrane</location>
        <topology evidence="1 7">Multi-pass membrane protein</topology>
    </subcellularLocation>
</comment>
<dbReference type="Pfam" id="PF09335">
    <property type="entry name" value="VTT_dom"/>
    <property type="match status" value="1"/>
</dbReference>
<keyword evidence="10" id="KW-1185">Reference proteome</keyword>
<evidence type="ECO:0000256" key="3">
    <source>
        <dbReference type="ARBA" id="ARBA00022475"/>
    </source>
</evidence>
<dbReference type="Proteomes" id="UP001157017">
    <property type="component" value="Unassembled WGS sequence"/>
</dbReference>
<proteinExistence type="inferred from homology"/>
<evidence type="ECO:0000256" key="6">
    <source>
        <dbReference type="ARBA" id="ARBA00023136"/>
    </source>
</evidence>
<keyword evidence="3 7" id="KW-1003">Cell membrane</keyword>
<evidence type="ECO:0000256" key="5">
    <source>
        <dbReference type="ARBA" id="ARBA00022989"/>
    </source>
</evidence>